<accession>J5KB50</accession>
<dbReference type="SUPFAM" id="SSF52507">
    <property type="entry name" value="Homo-oligomeric flavin-containing Cys decarboxylases, HFCD"/>
    <property type="match status" value="1"/>
</dbReference>
<dbReference type="Pfam" id="PF04127">
    <property type="entry name" value="DFP"/>
    <property type="match status" value="1"/>
</dbReference>
<dbReference type="EMBL" id="JH611190">
    <property type="protein sequence ID" value="EJP72578.1"/>
    <property type="molecule type" value="Genomic_DNA"/>
</dbReference>
<evidence type="ECO:0000313" key="8">
    <source>
        <dbReference type="Proteomes" id="UP000010116"/>
    </source>
</evidence>
<dbReference type="EC" id="6.3.2.5" evidence="3"/>
<dbReference type="Gene3D" id="3.40.50.10300">
    <property type="entry name" value="CoaB-like"/>
    <property type="match status" value="1"/>
</dbReference>
<dbReference type="GO" id="GO:0071513">
    <property type="term" value="C:phosphopantothenoylcysteine decarboxylase complex"/>
    <property type="evidence" value="ECO:0007669"/>
    <property type="project" value="TreeGrafter"/>
</dbReference>
<keyword evidence="3" id="KW-0460">Magnesium</keyword>
<dbReference type="NCBIfam" id="TIGR00521">
    <property type="entry name" value="coaBC_dfp"/>
    <property type="match status" value="1"/>
</dbReference>
<sequence length="403" mass="44036">MQSFSNKNILLCITGGIAAYKSAEILRLFKKNGADIRIVMTEAAKEFITPLTMQALSGNPIHNSLLDEKAEAAMSHIELAKWADIIIIAPCTAETMSKLAHGRADDLMGAVILASNAKTFIAPAMNVEMWQDPVTQNNLNILSQRDLCFIGPASGEQACGDVGDGRMEEPLNIFNFIKNKVINNKLQNIKITITAGPTREQIDPVRYISNNSSGKMGYALADAAIEEGAEVILISGPVSLRSNPKAQLISINSADELLNEAYKAMESSDIFISCAAVADYKPLNSHDNKIKKNKDEMLDITLTKNPDILSSISKKHPDKFIVGFAAETENVEDNAKDKLINKKLNMIIANDVSDTSIGFDSDNNEVMIITQNKSILAKKDSKLNIARNIIDLITKEIKDVITN</sequence>
<comment type="catalytic activity">
    <reaction evidence="3 4">
        <text>(R)-4'-phosphopantothenate + L-cysteine + CTP = N-[(R)-4-phosphopantothenoyl]-L-cysteine + CMP + diphosphate + H(+)</text>
        <dbReference type="Rhea" id="RHEA:19397"/>
        <dbReference type="ChEBI" id="CHEBI:10986"/>
        <dbReference type="ChEBI" id="CHEBI:15378"/>
        <dbReference type="ChEBI" id="CHEBI:33019"/>
        <dbReference type="ChEBI" id="CHEBI:35235"/>
        <dbReference type="ChEBI" id="CHEBI:37563"/>
        <dbReference type="ChEBI" id="CHEBI:59458"/>
        <dbReference type="ChEBI" id="CHEBI:60377"/>
        <dbReference type="EC" id="6.3.2.5"/>
    </reaction>
</comment>
<comment type="caution">
    <text evidence="3">Lacks conserved residue(s) required for the propagation of feature annotation.</text>
</comment>
<gene>
    <name evidence="3 7" type="primary">coaBC</name>
    <name evidence="7" type="ORF">NT02SARS_1023</name>
</gene>
<dbReference type="EC" id="4.1.1.36" evidence="3"/>
<dbReference type="GO" id="GO:0046872">
    <property type="term" value="F:metal ion binding"/>
    <property type="evidence" value="ECO:0007669"/>
    <property type="project" value="UniProtKB-KW"/>
</dbReference>
<keyword evidence="3 4" id="KW-0288">FMN</keyword>
<organism evidence="7 8">
    <name type="scientific">SAR86 cluster bacterium SAR86B</name>
    <dbReference type="NCBI Taxonomy" id="1123867"/>
    <lineage>
        <taxon>Bacteria</taxon>
        <taxon>Pseudomonadati</taxon>
        <taxon>Pseudomonadota</taxon>
        <taxon>Gammaproteobacteria</taxon>
        <taxon>SAR86 cluster</taxon>
    </lineage>
</organism>
<name>J5KB50_9GAMM</name>
<dbReference type="Proteomes" id="UP000010116">
    <property type="component" value="Unassembled WGS sequence"/>
</dbReference>
<dbReference type="PANTHER" id="PTHR14359:SF6">
    <property type="entry name" value="PHOSPHOPANTOTHENOYLCYSTEINE DECARBOXYLASE"/>
    <property type="match status" value="1"/>
</dbReference>
<comment type="cofactor">
    <cofactor evidence="3">
        <name>Mg(2+)</name>
        <dbReference type="ChEBI" id="CHEBI:18420"/>
    </cofactor>
</comment>
<dbReference type="SUPFAM" id="SSF102645">
    <property type="entry name" value="CoaB-like"/>
    <property type="match status" value="1"/>
</dbReference>
<proteinExistence type="inferred from homology"/>
<dbReference type="AlphaFoldDB" id="J5KB50"/>
<feature type="region of interest" description="Phosphopantothenate--cysteine ligase" evidence="3">
    <location>
        <begin position="191"/>
        <end position="403"/>
    </location>
</feature>
<keyword evidence="2 3" id="KW-0456">Lyase</keyword>
<dbReference type="Gene3D" id="3.40.50.1950">
    <property type="entry name" value="Flavin prenyltransferase-like"/>
    <property type="match status" value="1"/>
</dbReference>
<evidence type="ECO:0000256" key="2">
    <source>
        <dbReference type="ARBA" id="ARBA00023239"/>
    </source>
</evidence>
<keyword evidence="1 3" id="KW-0210">Decarboxylase</keyword>
<evidence type="ECO:0000256" key="1">
    <source>
        <dbReference type="ARBA" id="ARBA00022793"/>
    </source>
</evidence>
<evidence type="ECO:0000256" key="3">
    <source>
        <dbReference type="HAMAP-Rule" id="MF_02225"/>
    </source>
</evidence>
<comment type="pathway">
    <text evidence="3 4">Cofactor biosynthesis; coenzyme A biosynthesis; CoA from (R)-pantothenate: step 2/5.</text>
</comment>
<feature type="active site" description="Proton donor" evidence="3">
    <location>
        <position position="159"/>
    </location>
</feature>
<feature type="domain" description="Flavoprotein" evidence="5">
    <location>
        <begin position="7"/>
        <end position="178"/>
    </location>
</feature>
<feature type="binding site" evidence="3">
    <location>
        <begin position="306"/>
        <end position="309"/>
    </location>
    <ligand>
        <name>CTP</name>
        <dbReference type="ChEBI" id="CHEBI:37563"/>
    </ligand>
</feature>
<feature type="binding site" evidence="3">
    <location>
        <position position="279"/>
    </location>
    <ligand>
        <name>CTP</name>
        <dbReference type="ChEBI" id="CHEBI:37563"/>
    </ligand>
</feature>
<keyword evidence="3 4" id="KW-0285">Flavoprotein</keyword>
<dbReference type="HOGENOM" id="CLU_033319_0_1_6"/>
<comment type="catalytic activity">
    <reaction evidence="3 4">
        <text>N-[(R)-4-phosphopantothenoyl]-L-cysteine + H(+) = (R)-4'-phosphopantetheine + CO2</text>
        <dbReference type="Rhea" id="RHEA:16793"/>
        <dbReference type="ChEBI" id="CHEBI:15378"/>
        <dbReference type="ChEBI" id="CHEBI:16526"/>
        <dbReference type="ChEBI" id="CHEBI:59458"/>
        <dbReference type="ChEBI" id="CHEBI:61723"/>
        <dbReference type="EC" id="4.1.1.36"/>
    </reaction>
</comment>
<dbReference type="PANTHER" id="PTHR14359">
    <property type="entry name" value="HOMO-OLIGOMERIC FLAVIN CONTAINING CYS DECARBOXYLASE FAMILY"/>
    <property type="match status" value="1"/>
</dbReference>
<feature type="region of interest" description="Phosphopantothenoylcysteine decarboxylase" evidence="3">
    <location>
        <begin position="1"/>
        <end position="190"/>
    </location>
</feature>
<dbReference type="InterPro" id="IPR005252">
    <property type="entry name" value="CoaBC"/>
</dbReference>
<feature type="binding site" evidence="3">
    <location>
        <position position="338"/>
    </location>
    <ligand>
        <name>CTP</name>
        <dbReference type="ChEBI" id="CHEBI:37563"/>
    </ligand>
</feature>
<dbReference type="GO" id="GO:0004632">
    <property type="term" value="F:phosphopantothenate--cysteine ligase activity"/>
    <property type="evidence" value="ECO:0007669"/>
    <property type="project" value="UniProtKB-UniRule"/>
</dbReference>
<evidence type="ECO:0000259" key="6">
    <source>
        <dbReference type="Pfam" id="PF04127"/>
    </source>
</evidence>
<comment type="function">
    <text evidence="4">Catalyzes two steps in the biosynthesis of coenzyme A. In the first step cysteine is conjugated to 4'-phosphopantothenate to form 4-phosphopantothenoylcysteine, in the latter compound is decarboxylated to form 4'-phosphopantotheine.</text>
</comment>
<dbReference type="InterPro" id="IPR007085">
    <property type="entry name" value="DNA/pantothenate-metab_flavo_C"/>
</dbReference>
<dbReference type="GO" id="GO:0004633">
    <property type="term" value="F:phosphopantothenoylcysteine decarboxylase activity"/>
    <property type="evidence" value="ECO:0007669"/>
    <property type="project" value="UniProtKB-UniRule"/>
</dbReference>
<keyword evidence="3 4" id="KW-0436">Ligase</keyword>
<dbReference type="GO" id="GO:0015941">
    <property type="term" value="P:pantothenate catabolic process"/>
    <property type="evidence" value="ECO:0007669"/>
    <property type="project" value="InterPro"/>
</dbReference>
<evidence type="ECO:0000256" key="4">
    <source>
        <dbReference type="RuleBase" id="RU364078"/>
    </source>
</evidence>
<dbReference type="InterPro" id="IPR035929">
    <property type="entry name" value="CoaB-like_sf"/>
</dbReference>
<keyword evidence="3" id="KW-0479">Metal-binding</keyword>
<feature type="binding site" evidence="3">
    <location>
        <position position="342"/>
    </location>
    <ligand>
        <name>CTP</name>
        <dbReference type="ChEBI" id="CHEBI:37563"/>
    </ligand>
</feature>
<dbReference type="GO" id="GO:0015937">
    <property type="term" value="P:coenzyme A biosynthetic process"/>
    <property type="evidence" value="ECO:0007669"/>
    <property type="project" value="UniProtKB-UniRule"/>
</dbReference>
<dbReference type="HAMAP" id="MF_02225">
    <property type="entry name" value="CoaBC"/>
    <property type="match status" value="1"/>
</dbReference>
<keyword evidence="3" id="KW-0511">Multifunctional enzyme</keyword>
<reference evidence="7 8" key="1">
    <citation type="journal article" date="2012" name="ISME J.">
        <title>Genomic insights to SAR86, an abundant and uncultivated marine bacterial lineage.</title>
        <authorList>
            <person name="Dupont C.L."/>
            <person name="Rusch D.B."/>
            <person name="Yooseph S."/>
            <person name="Lombardo M.J."/>
            <person name="Richter R.A."/>
            <person name="Valas R."/>
            <person name="Novotny M."/>
            <person name="Yee-Greenbaum J."/>
            <person name="Selengut J.D."/>
            <person name="Haft D.H."/>
            <person name="Halpern A.L."/>
            <person name="Lasken R.S."/>
            <person name="Nealson K."/>
            <person name="Friedman R."/>
            <person name="Venter J.C."/>
        </authorList>
    </citation>
    <scope>NUCLEOTIDE SEQUENCE [LARGE SCALE GENOMIC DNA]</scope>
</reference>
<feature type="binding site" evidence="3">
    <location>
        <position position="324"/>
    </location>
    <ligand>
        <name>CTP</name>
        <dbReference type="ChEBI" id="CHEBI:37563"/>
    </ligand>
</feature>
<dbReference type="Pfam" id="PF02441">
    <property type="entry name" value="Flavoprotein"/>
    <property type="match status" value="1"/>
</dbReference>
<comment type="function">
    <text evidence="3">Catalyzes two sequential steps in the biosynthesis of coenzyme A. In the first step cysteine is conjugated to 4'-phosphopantothenate to form 4-phosphopantothenoylcysteine. In the second step the latter compound is decarboxylated to form 4'-phosphopantotheine.</text>
</comment>
<evidence type="ECO:0000259" key="5">
    <source>
        <dbReference type="Pfam" id="PF02441"/>
    </source>
</evidence>
<comment type="pathway">
    <text evidence="3 4">Cofactor biosynthesis; coenzyme A biosynthesis; CoA from (R)-pantothenate: step 3/5.</text>
</comment>
<feature type="binding site" evidence="3">
    <location>
        <position position="289"/>
    </location>
    <ligand>
        <name>CTP</name>
        <dbReference type="ChEBI" id="CHEBI:37563"/>
    </ligand>
</feature>
<comment type="cofactor">
    <cofactor evidence="3">
        <name>FMN</name>
        <dbReference type="ChEBI" id="CHEBI:58210"/>
    </cofactor>
    <text evidence="3">Binds 1 FMN per subunit.</text>
</comment>
<comment type="similarity">
    <text evidence="3 4">In the C-terminal section; belongs to the PPC synthetase family.</text>
</comment>
<dbReference type="GO" id="GO:0010181">
    <property type="term" value="F:FMN binding"/>
    <property type="evidence" value="ECO:0007669"/>
    <property type="project" value="UniProtKB-UniRule"/>
</dbReference>
<dbReference type="InterPro" id="IPR036551">
    <property type="entry name" value="Flavin_trans-like"/>
</dbReference>
<protein>
    <recommendedName>
        <fullName evidence="3">Coenzyme A biosynthesis bifunctional protein CoaBC</fullName>
    </recommendedName>
    <alternativeName>
        <fullName evidence="3">DNA/pantothenate metabolism flavoprotein</fullName>
    </alternativeName>
    <alternativeName>
        <fullName evidence="3">Phosphopantothenoylcysteine synthetase/decarboxylase</fullName>
        <shortName evidence="3">PPCS-PPCDC</shortName>
    </alternativeName>
    <domain>
        <recommendedName>
            <fullName evidence="3">Phosphopantothenoylcysteine decarboxylase</fullName>
            <shortName evidence="3">PPC decarboxylase</shortName>
            <shortName evidence="3">PPC-DC</shortName>
            <ecNumber evidence="3">4.1.1.36</ecNumber>
        </recommendedName>
        <alternativeName>
            <fullName evidence="3">CoaC</fullName>
        </alternativeName>
    </domain>
    <domain>
        <recommendedName>
            <fullName evidence="3">Phosphopantothenate--cysteine ligase</fullName>
            <ecNumber evidence="3">6.3.2.5</ecNumber>
        </recommendedName>
        <alternativeName>
            <fullName evidence="3">CoaB</fullName>
        </alternativeName>
        <alternativeName>
            <fullName evidence="3">Phosphopantothenoylcysteine synthetase</fullName>
            <shortName evidence="3">PPC synthetase</shortName>
            <shortName evidence="3">PPC-S</shortName>
        </alternativeName>
    </domain>
</protein>
<dbReference type="UniPathway" id="UPA00241">
    <property type="reaction ID" value="UER00353"/>
</dbReference>
<comment type="similarity">
    <text evidence="3 4">In the N-terminal section; belongs to the HFCD (homo-oligomeric flavin containing Cys decarboxylase) superfamily.</text>
</comment>
<dbReference type="InterPro" id="IPR003382">
    <property type="entry name" value="Flavoprotein"/>
</dbReference>
<feature type="domain" description="DNA/pantothenate metabolism flavoprotein C-terminal" evidence="6">
    <location>
        <begin position="186"/>
        <end position="395"/>
    </location>
</feature>
<evidence type="ECO:0000313" key="7">
    <source>
        <dbReference type="EMBL" id="EJP72578.1"/>
    </source>
</evidence>